<dbReference type="Gene3D" id="1.10.45.10">
    <property type="entry name" value="Vanillyl-alcohol Oxidase, Chain A, domain 4"/>
    <property type="match status" value="1"/>
</dbReference>
<dbReference type="PANTHER" id="PTHR11748">
    <property type="entry name" value="D-LACTATE DEHYDROGENASE"/>
    <property type="match status" value="1"/>
</dbReference>
<dbReference type="Gene3D" id="3.30.70.2740">
    <property type="match status" value="1"/>
</dbReference>
<dbReference type="GO" id="GO:0071949">
    <property type="term" value="F:FAD binding"/>
    <property type="evidence" value="ECO:0007669"/>
    <property type="project" value="InterPro"/>
</dbReference>
<dbReference type="InterPro" id="IPR006094">
    <property type="entry name" value="Oxid_FAD_bind_N"/>
</dbReference>
<name>A0A370HBS2_9NOCA</name>
<dbReference type="AlphaFoldDB" id="A0A370HBS2"/>
<gene>
    <name evidence="7" type="ORF">DFR68_10261</name>
</gene>
<dbReference type="InterPro" id="IPR016166">
    <property type="entry name" value="FAD-bd_PCMH"/>
</dbReference>
<organism evidence="7 8">
    <name type="scientific">Nocardia mexicana</name>
    <dbReference type="NCBI Taxonomy" id="279262"/>
    <lineage>
        <taxon>Bacteria</taxon>
        <taxon>Bacillati</taxon>
        <taxon>Actinomycetota</taxon>
        <taxon>Actinomycetes</taxon>
        <taxon>Mycobacteriales</taxon>
        <taxon>Nocardiaceae</taxon>
        <taxon>Nocardia</taxon>
    </lineage>
</organism>
<comment type="caution">
    <text evidence="7">The sequence shown here is derived from an EMBL/GenBank/DDBJ whole genome shotgun (WGS) entry which is preliminary data.</text>
</comment>
<sequence length="950" mass="100171">MDVSRPRPSADAVAGVVAALGDLGIEVDDSALTRSLYSSDASVYRVSPGAVVFPRRGEDVEAVVAACAANGVPITSRGAGTSIAGNAIGTGIVVDHSRYLDSVLAVDAESRSARVQPGVAHATLQRRAAPHGLRFGPDPSSHSRCTIGGMIGNNACGSRALGYGRTSDNVRGLHVVTVAGEHLRLGSLAGPDAASAPVLESLRTMVGGSLATIRSEFGRFGRQVSGYALDPLLPENGFDVTKLFVGSEGTLGVVLEADVTLVADPPYRVMGVLGFENMVAAAAAVPAILPFSPIACEGLDSRITDVVRAVRPGAVPEMPRGAGWLFVEFAGENRAELEAMVSAVASASGALDWRLVGSAAEAAALWKIREDGSGLVARTPSGRPAHAGWEDAAVPPEHLAEYLAQFEELLTGYGLTGVPYGHFGDGCVHVRIDFDLDDARGRDRFEHFLDEAAKLVGTYGGSMSGEHGDGRARSALLSHMYSPAALELFGRVKHHFDPGNLLNPGIIVDPLPASADIRYVPAPSVPQPLAFSYPHDADGLFGAVHRCTGVGRCVAPNPSATVICPSFQATGAEKDSTRGRARVLQDAVTGHLGAAGLSAPEVHEALDLCLSCKGCKSDCPTGVDMATYKAEVLHRRYRGKVRPRSHYSLGRLPLWLRLARRMPRIANRLSRIRATHPMVAWVAGIDARRDIPAIGASADRKAWRAAQRETGTGTKDVVLFVDTFTDSFTPAVATALLEVLRAAGYRVHVPERGVCCGLTWISTGQLDGARRRLEQTVAALHPYVEQGMTVLGIEPSCTAVLRSDLVELVGTEQAQAVSAAVRTLSELLTGDEDYRLPDLSGVRVLAQPHCHHHAVLGWDTDRRLLERAGAEVTAVGGCCGLAGNFGAERGHYDVSVAVAETQLLPALRAAASDTVILADGFSCRTQIEHLAHLRGAHLAELLAGKLGERD</sequence>
<dbReference type="GO" id="GO:0004458">
    <property type="term" value="F:D-lactate dehydrogenase (cytochrome) activity"/>
    <property type="evidence" value="ECO:0007669"/>
    <property type="project" value="TreeGrafter"/>
</dbReference>
<dbReference type="EMBL" id="QQAZ01000002">
    <property type="protein sequence ID" value="RDI53941.1"/>
    <property type="molecule type" value="Genomic_DNA"/>
</dbReference>
<dbReference type="Pfam" id="PF02754">
    <property type="entry name" value="CCG"/>
    <property type="match status" value="1"/>
</dbReference>
<evidence type="ECO:0000313" key="7">
    <source>
        <dbReference type="EMBL" id="RDI53941.1"/>
    </source>
</evidence>
<dbReference type="InterPro" id="IPR017896">
    <property type="entry name" value="4Fe4S_Fe-S-bd"/>
</dbReference>
<dbReference type="GO" id="GO:0008720">
    <property type="term" value="F:D-lactate dehydrogenase (NAD+) activity"/>
    <property type="evidence" value="ECO:0007669"/>
    <property type="project" value="TreeGrafter"/>
</dbReference>
<feature type="domain" description="FAD-binding PCMH-type" evidence="6">
    <location>
        <begin position="44"/>
        <end position="264"/>
    </location>
</feature>
<accession>A0A370HBS2</accession>
<dbReference type="GO" id="GO:1903457">
    <property type="term" value="P:lactate catabolic process"/>
    <property type="evidence" value="ECO:0007669"/>
    <property type="project" value="TreeGrafter"/>
</dbReference>
<comment type="cofactor">
    <cofactor evidence="1">
        <name>FAD</name>
        <dbReference type="ChEBI" id="CHEBI:57692"/>
    </cofactor>
</comment>
<evidence type="ECO:0000256" key="2">
    <source>
        <dbReference type="ARBA" id="ARBA00022630"/>
    </source>
</evidence>
<keyword evidence="3" id="KW-0274">FAD</keyword>
<keyword evidence="2" id="KW-0285">Flavoprotein</keyword>
<dbReference type="InterPro" id="IPR016164">
    <property type="entry name" value="FAD-linked_Oxase-like_C"/>
</dbReference>
<proteinExistence type="predicted"/>
<dbReference type="InterPro" id="IPR016169">
    <property type="entry name" value="FAD-bd_PCMH_sub2"/>
</dbReference>
<dbReference type="SUPFAM" id="SSF46548">
    <property type="entry name" value="alpha-helical ferredoxin"/>
    <property type="match status" value="1"/>
</dbReference>
<feature type="domain" description="4Fe-4S ferredoxin-type" evidence="5">
    <location>
        <begin position="598"/>
        <end position="629"/>
    </location>
</feature>
<dbReference type="PANTHER" id="PTHR11748:SF119">
    <property type="entry name" value="D-2-HYDROXYGLUTARATE DEHYDROGENASE"/>
    <property type="match status" value="1"/>
</dbReference>
<evidence type="ECO:0000259" key="5">
    <source>
        <dbReference type="PROSITE" id="PS51379"/>
    </source>
</evidence>
<protein>
    <submittedName>
        <fullName evidence="7">FAD/FMN-containing dehydrogenase</fullName>
    </submittedName>
</protein>
<dbReference type="InterPro" id="IPR016171">
    <property type="entry name" value="Vanillyl_alc_oxidase_C-sub2"/>
</dbReference>
<evidence type="ECO:0000256" key="3">
    <source>
        <dbReference type="ARBA" id="ARBA00022827"/>
    </source>
</evidence>
<dbReference type="Pfam" id="PF01565">
    <property type="entry name" value="FAD_binding_4"/>
    <property type="match status" value="1"/>
</dbReference>
<reference evidence="7 8" key="1">
    <citation type="submission" date="2018-07" db="EMBL/GenBank/DDBJ databases">
        <title>Genomic Encyclopedia of Type Strains, Phase IV (KMG-IV): sequencing the most valuable type-strain genomes for metagenomic binning, comparative biology and taxonomic classification.</title>
        <authorList>
            <person name="Goeker M."/>
        </authorList>
    </citation>
    <scope>NUCLEOTIDE SEQUENCE [LARGE SCALE GENOMIC DNA]</scope>
    <source>
        <strain evidence="7 8">DSM 44952</strain>
    </source>
</reference>
<dbReference type="SUPFAM" id="SSF55103">
    <property type="entry name" value="FAD-linked oxidases, C-terminal domain"/>
    <property type="match status" value="1"/>
</dbReference>
<dbReference type="Proteomes" id="UP000255355">
    <property type="component" value="Unassembled WGS sequence"/>
</dbReference>
<dbReference type="STRING" id="1210089.GCA_001613165_01732"/>
<dbReference type="Pfam" id="PF02913">
    <property type="entry name" value="FAD-oxidase_C"/>
    <property type="match status" value="1"/>
</dbReference>
<dbReference type="Pfam" id="PF13183">
    <property type="entry name" value="Fer4_8"/>
    <property type="match status" value="1"/>
</dbReference>
<dbReference type="PROSITE" id="PS51387">
    <property type="entry name" value="FAD_PCMH"/>
    <property type="match status" value="1"/>
</dbReference>
<dbReference type="InterPro" id="IPR004017">
    <property type="entry name" value="Cys_rich_dom"/>
</dbReference>
<keyword evidence="8" id="KW-1185">Reference proteome</keyword>
<evidence type="ECO:0000256" key="4">
    <source>
        <dbReference type="ARBA" id="ARBA00023002"/>
    </source>
</evidence>
<evidence type="ECO:0000256" key="1">
    <source>
        <dbReference type="ARBA" id="ARBA00001974"/>
    </source>
</evidence>
<dbReference type="RefSeq" id="WP_373864031.1">
    <property type="nucleotide sequence ID" value="NZ_QQAZ01000002.1"/>
</dbReference>
<dbReference type="PROSITE" id="PS51379">
    <property type="entry name" value="4FE4S_FER_2"/>
    <property type="match status" value="1"/>
</dbReference>
<evidence type="ECO:0000313" key="8">
    <source>
        <dbReference type="Proteomes" id="UP000255355"/>
    </source>
</evidence>
<dbReference type="SUPFAM" id="SSF56176">
    <property type="entry name" value="FAD-binding/transporter-associated domain-like"/>
    <property type="match status" value="1"/>
</dbReference>
<evidence type="ECO:0000259" key="6">
    <source>
        <dbReference type="PROSITE" id="PS51387"/>
    </source>
</evidence>
<keyword evidence="4" id="KW-0560">Oxidoreductase</keyword>
<dbReference type="Gene3D" id="3.30.465.10">
    <property type="match status" value="1"/>
</dbReference>
<dbReference type="InterPro" id="IPR004113">
    <property type="entry name" value="FAD-bd_oxidored_4_C"/>
</dbReference>
<dbReference type="InterPro" id="IPR036318">
    <property type="entry name" value="FAD-bd_PCMH-like_sf"/>
</dbReference>